<feature type="compositionally biased region" description="Pro residues" evidence="1">
    <location>
        <begin position="150"/>
        <end position="163"/>
    </location>
</feature>
<accession>A0AAD7XRX8</accession>
<evidence type="ECO:0000256" key="1">
    <source>
        <dbReference type="SAM" id="MobiDB-lite"/>
    </source>
</evidence>
<sequence>MEDYYAPVLANLTNATSASAWCDNYNYTAVVVTRANYYATDTIFRSEGDDVRSVADRVRRVVYDAAVATRRLRRRIKQRIRAKAGGSASRRLASSSSISGGGGGGYAYNATSAIQFVDAATTLNVSTFVVGTIGPTGVPTSAPSSAPTGLPTPAPTTLPSPAPTELPSAVPTFLPTPVPTPACPTWATSRDCGDDCLCCTAYNNNNNTNNNGTAQQQQQQKDGKKNCLACHAGYDCLDVDGDGDGECEWNATFAPGNNLCDWWLWAWYYGPPVPGRDTPNGHDYADDFTLDKDFYVIGGQNCSVDRVEIISTSAAGRTFDEDGDGEDDYHACNGLFAFGNDTRYASGSADHDHDREASVCYKDYRDPDYRGYCSYMVGPSACARCNPYSSNDLVVANTLSLSVASGQTVAELNADVDFKLALRTTIFYSSGLDAYAKLTAEPYTYVQDLEFVEQSSLRRRLLSSVDALYNIVVSASSVTVSASDFYDDVQATAEAAVSSGAFGTTLTTYLATYNIAANYTVNVTAIYAEVLQTVPPTYWSLTADNIVPPVILNRIGGAFSHHSSLPACGCADL</sequence>
<dbReference type="EMBL" id="JAQMWT010000015">
    <property type="protein sequence ID" value="KAJ8613955.1"/>
    <property type="molecule type" value="Genomic_DNA"/>
</dbReference>
<proteinExistence type="predicted"/>
<dbReference type="AlphaFoldDB" id="A0AAD7XRX8"/>
<evidence type="ECO:0000313" key="3">
    <source>
        <dbReference type="Proteomes" id="UP001230188"/>
    </source>
</evidence>
<keyword evidence="3" id="KW-1185">Reference proteome</keyword>
<feature type="compositionally biased region" description="Low complexity" evidence="1">
    <location>
        <begin position="138"/>
        <end position="149"/>
    </location>
</feature>
<protein>
    <submittedName>
        <fullName evidence="2">Uncharacterized protein</fullName>
    </submittedName>
</protein>
<name>A0AAD7XRX8_9STRA</name>
<feature type="region of interest" description="Disordered" evidence="1">
    <location>
        <begin position="138"/>
        <end position="163"/>
    </location>
</feature>
<organism evidence="2 3">
    <name type="scientific">Chrysophaeum taylorii</name>
    <dbReference type="NCBI Taxonomy" id="2483200"/>
    <lineage>
        <taxon>Eukaryota</taxon>
        <taxon>Sar</taxon>
        <taxon>Stramenopiles</taxon>
        <taxon>Ochrophyta</taxon>
        <taxon>Pelagophyceae</taxon>
        <taxon>Pelagomonadales</taxon>
        <taxon>Pelagomonadaceae</taxon>
        <taxon>Chrysophaeum</taxon>
    </lineage>
</organism>
<evidence type="ECO:0000313" key="2">
    <source>
        <dbReference type="EMBL" id="KAJ8613955.1"/>
    </source>
</evidence>
<dbReference type="Proteomes" id="UP001230188">
    <property type="component" value="Unassembled WGS sequence"/>
</dbReference>
<reference evidence="2" key="1">
    <citation type="submission" date="2023-01" db="EMBL/GenBank/DDBJ databases">
        <title>Metagenome sequencing of chrysophaentin producing Chrysophaeum taylorii.</title>
        <authorList>
            <person name="Davison J."/>
            <person name="Bewley C."/>
        </authorList>
    </citation>
    <scope>NUCLEOTIDE SEQUENCE</scope>
    <source>
        <strain evidence="2">NIES-1699</strain>
    </source>
</reference>
<comment type="caution">
    <text evidence="2">The sequence shown here is derived from an EMBL/GenBank/DDBJ whole genome shotgun (WGS) entry which is preliminary data.</text>
</comment>
<gene>
    <name evidence="2" type="ORF">CTAYLR_008788</name>
</gene>